<feature type="binding site" evidence="13">
    <location>
        <position position="148"/>
    </location>
    <ligand>
        <name>Zn(2+)</name>
        <dbReference type="ChEBI" id="CHEBI:29105"/>
        <label>1</label>
    </ligand>
</feature>
<evidence type="ECO:0000256" key="1">
    <source>
        <dbReference type="ARBA" id="ARBA00004613"/>
    </source>
</evidence>
<feature type="domain" description="Peptidase metallopeptidase" evidence="15">
    <location>
        <begin position="54"/>
        <end position="216"/>
    </location>
</feature>
<evidence type="ECO:0000256" key="12">
    <source>
        <dbReference type="PIRSR" id="PIRSR621190-1"/>
    </source>
</evidence>
<feature type="binding site" evidence="13">
    <location>
        <position position="117"/>
    </location>
    <ligand>
        <name>Zn(2+)</name>
        <dbReference type="ChEBI" id="CHEBI:29105"/>
        <label>1</label>
    </ligand>
</feature>
<feature type="binding site" evidence="13">
    <location>
        <position position="72"/>
    </location>
    <ligand>
        <name>Ca(2+)</name>
        <dbReference type="ChEBI" id="CHEBI:29108"/>
        <label>1</label>
    </ligand>
</feature>
<dbReference type="FunFam" id="3.40.390.10:FF:000007">
    <property type="entry name" value="Collagenase 3"/>
    <property type="match status" value="1"/>
</dbReference>
<organism evidence="16 17">
    <name type="scientific">Nematostella vectensis</name>
    <name type="common">Starlet sea anemone</name>
    <dbReference type="NCBI Taxonomy" id="45351"/>
    <lineage>
        <taxon>Eukaryota</taxon>
        <taxon>Metazoa</taxon>
        <taxon>Cnidaria</taxon>
        <taxon>Anthozoa</taxon>
        <taxon>Hexacorallia</taxon>
        <taxon>Actiniaria</taxon>
        <taxon>Edwardsiidae</taxon>
        <taxon>Nematostella</taxon>
    </lineage>
</organism>
<keyword evidence="8 13" id="KW-0862">Zinc</keyword>
<feature type="binding site" description="in inhibited form" evidence="13">
    <location>
        <position position="46"/>
    </location>
    <ligand>
        <name>Zn(2+)</name>
        <dbReference type="ChEBI" id="CHEBI:29105"/>
        <label>2</label>
        <note>catalytic</note>
    </ligand>
</feature>
<dbReference type="OMA" id="RWGIADI"/>
<dbReference type="GO" id="GO:0030198">
    <property type="term" value="P:extracellular matrix organization"/>
    <property type="evidence" value="ECO:0000318"/>
    <property type="project" value="GO_Central"/>
</dbReference>
<dbReference type="PhylomeDB" id="A7T286"/>
<dbReference type="Pfam" id="PF00413">
    <property type="entry name" value="Peptidase_M10"/>
    <property type="match status" value="1"/>
</dbReference>
<feature type="non-terminal residue" evidence="16">
    <location>
        <position position="216"/>
    </location>
</feature>
<keyword evidence="10" id="KW-0482">Metalloprotease</keyword>
<keyword evidence="9 13" id="KW-0106">Calcium</keyword>
<dbReference type="MEROPS" id="M10.010"/>
<evidence type="ECO:0000256" key="2">
    <source>
        <dbReference type="ARBA" id="ARBA00010370"/>
    </source>
</evidence>
<dbReference type="InterPro" id="IPR024079">
    <property type="entry name" value="MetalloPept_cat_dom_sf"/>
</dbReference>
<keyword evidence="3" id="KW-0964">Secreted</keyword>
<comment type="similarity">
    <text evidence="2">Belongs to the peptidase M10A family.</text>
</comment>
<evidence type="ECO:0000256" key="8">
    <source>
        <dbReference type="ARBA" id="ARBA00022833"/>
    </source>
</evidence>
<sequence>YNYISNSRSGNQDVETAIKNFQRFAGLEVTGELDDATIAQMKMPRCGDADVDDNGDRWNKNALTYHLSYGKDLPNSVQDRVFEKALKFWSDGSALSFSRVSDVSKADLKISFGSRSHNGPGESRCGSPFDGPGRVLAHAYFPSNGRCHFDEDERYTDGASSGINLLWVATHEFGHALGLHHSDVRNAVMYPYYTGYKPGFGLQEDDIKGIQAHYGK</sequence>
<dbReference type="Pfam" id="PF01471">
    <property type="entry name" value="PG_binding_1"/>
    <property type="match status" value="1"/>
</dbReference>
<feature type="binding site" evidence="13">
    <location>
        <position position="153"/>
    </location>
    <ligand>
        <name>Ca(2+)</name>
        <dbReference type="ChEBI" id="CHEBI:29108"/>
        <label>3</label>
    </ligand>
</feature>
<dbReference type="EMBL" id="DS470214">
    <property type="protein sequence ID" value="EDO29931.1"/>
    <property type="molecule type" value="Genomic_DNA"/>
</dbReference>
<dbReference type="GO" id="GO:0030574">
    <property type="term" value="P:collagen catabolic process"/>
    <property type="evidence" value="ECO:0000318"/>
    <property type="project" value="GO_Central"/>
</dbReference>
<dbReference type="STRING" id="45351.A7T286"/>
<dbReference type="InterPro" id="IPR001818">
    <property type="entry name" value="Pept_M10_metallopeptidase"/>
</dbReference>
<reference evidence="16 17" key="1">
    <citation type="journal article" date="2007" name="Science">
        <title>Sea anemone genome reveals ancestral eumetazoan gene repertoire and genomic organization.</title>
        <authorList>
            <person name="Putnam N.H."/>
            <person name="Srivastava M."/>
            <person name="Hellsten U."/>
            <person name="Dirks B."/>
            <person name="Chapman J."/>
            <person name="Salamov A."/>
            <person name="Terry A."/>
            <person name="Shapiro H."/>
            <person name="Lindquist E."/>
            <person name="Kapitonov V.V."/>
            <person name="Jurka J."/>
            <person name="Genikhovich G."/>
            <person name="Grigoriev I.V."/>
            <person name="Lucas S.M."/>
            <person name="Steele R.E."/>
            <person name="Finnerty J.R."/>
            <person name="Technau U."/>
            <person name="Martindale M.Q."/>
            <person name="Rokhsar D.S."/>
        </authorList>
    </citation>
    <scope>NUCLEOTIDE SEQUENCE [LARGE SCALE GENOMIC DNA]</scope>
    <source>
        <strain evidence="17">CH2 X CH6</strain>
    </source>
</reference>
<name>A7T286_NEMVE</name>
<feature type="short sequence motif" description="Cysteine switch" evidence="14">
    <location>
        <begin position="44"/>
        <end position="51"/>
    </location>
</feature>
<keyword evidence="5 13" id="KW-0479">Metal-binding</keyword>
<protein>
    <recommendedName>
        <fullName evidence="15">Peptidase metallopeptidase domain-containing protein</fullName>
    </recommendedName>
</protein>
<dbReference type="SMART" id="SM00235">
    <property type="entry name" value="ZnMc"/>
    <property type="match status" value="1"/>
</dbReference>
<evidence type="ECO:0000313" key="17">
    <source>
        <dbReference type="Proteomes" id="UP000001593"/>
    </source>
</evidence>
<feature type="binding site" evidence="13">
    <location>
        <position position="181"/>
    </location>
    <ligand>
        <name>Zn(2+)</name>
        <dbReference type="ChEBI" id="CHEBI:29105"/>
        <label>2</label>
        <note>catalytic</note>
    </ligand>
</feature>
<feature type="binding site" evidence="13">
    <location>
        <position position="131"/>
    </location>
    <ligand>
        <name>Ca(2+)</name>
        <dbReference type="ChEBI" id="CHEBI:29108"/>
        <label>3</label>
    </ligand>
</feature>
<dbReference type="SUPFAM" id="SSF55486">
    <property type="entry name" value="Metalloproteases ('zincins'), catalytic domain"/>
    <property type="match status" value="1"/>
</dbReference>
<feature type="active site" evidence="12">
    <location>
        <position position="172"/>
    </location>
</feature>
<evidence type="ECO:0000256" key="6">
    <source>
        <dbReference type="ARBA" id="ARBA00022729"/>
    </source>
</evidence>
<comment type="subcellular location">
    <subcellularLocation>
        <location evidence="1">Secreted</location>
    </subcellularLocation>
</comment>
<dbReference type="InterPro" id="IPR036365">
    <property type="entry name" value="PGBD-like_sf"/>
</dbReference>
<evidence type="ECO:0000256" key="9">
    <source>
        <dbReference type="ARBA" id="ARBA00022837"/>
    </source>
</evidence>
<dbReference type="InterPro" id="IPR006026">
    <property type="entry name" value="Peptidase_Metallo"/>
</dbReference>
<feature type="binding site" evidence="13">
    <location>
        <position position="153"/>
    </location>
    <ligand>
        <name>Ca(2+)</name>
        <dbReference type="ChEBI" id="CHEBI:29108"/>
        <label>1</label>
    </ligand>
</feature>
<dbReference type="SUPFAM" id="SSF47090">
    <property type="entry name" value="PGBD-like"/>
    <property type="match status" value="1"/>
</dbReference>
<feature type="binding site" evidence="13">
    <location>
        <position position="107"/>
    </location>
    <ligand>
        <name>Ca(2+)</name>
        <dbReference type="ChEBI" id="CHEBI:29108"/>
        <label>2</label>
    </ligand>
</feature>
<feature type="non-terminal residue" evidence="16">
    <location>
        <position position="1"/>
    </location>
</feature>
<evidence type="ECO:0000256" key="11">
    <source>
        <dbReference type="ARBA" id="ARBA00023145"/>
    </source>
</evidence>
<keyword evidence="17" id="KW-1185">Reference proteome</keyword>
<feature type="binding site" evidence="13">
    <location>
        <position position="171"/>
    </location>
    <ligand>
        <name>Zn(2+)</name>
        <dbReference type="ChEBI" id="CHEBI:29105"/>
        <label>2</label>
        <note>catalytic</note>
    </ligand>
</feature>
<feature type="binding site" evidence="13">
    <location>
        <position position="175"/>
    </location>
    <ligand>
        <name>Zn(2+)</name>
        <dbReference type="ChEBI" id="CHEBI:29105"/>
        <label>2</label>
        <note>catalytic</note>
    </ligand>
</feature>
<gene>
    <name evidence="16" type="ORF">NEMVEDRAFT_v1g142824</name>
</gene>
<accession>A7T286</accession>
<dbReference type="CDD" id="cd04278">
    <property type="entry name" value="ZnMc_MMP"/>
    <property type="match status" value="1"/>
</dbReference>
<keyword evidence="6" id="KW-0732">Signal</keyword>
<evidence type="ECO:0000313" key="16">
    <source>
        <dbReference type="EMBL" id="EDO29931.1"/>
    </source>
</evidence>
<keyword evidence="7" id="KW-0378">Hydrolase</keyword>
<dbReference type="HOGENOM" id="CLU_015489_4_2_1"/>
<feature type="binding site" evidence="13">
    <location>
        <position position="138"/>
    </location>
    <ligand>
        <name>Zn(2+)</name>
        <dbReference type="ChEBI" id="CHEBI:29105"/>
        <label>1</label>
    </ligand>
</feature>
<dbReference type="InterPro" id="IPR021190">
    <property type="entry name" value="Pept_M10A"/>
</dbReference>
<evidence type="ECO:0000256" key="13">
    <source>
        <dbReference type="PIRSR" id="PIRSR621190-2"/>
    </source>
</evidence>
<evidence type="ECO:0000256" key="4">
    <source>
        <dbReference type="ARBA" id="ARBA00022670"/>
    </source>
</evidence>
<dbReference type="GO" id="GO:0006508">
    <property type="term" value="P:proteolysis"/>
    <property type="evidence" value="ECO:0007669"/>
    <property type="project" value="UniProtKB-KW"/>
</dbReference>
<evidence type="ECO:0000256" key="7">
    <source>
        <dbReference type="ARBA" id="ARBA00022801"/>
    </source>
</evidence>
<dbReference type="PANTHER" id="PTHR10201:SF291">
    <property type="entry name" value="MATRIX METALLOPROTEINASE 1, ISOFORM C-RELATED"/>
    <property type="match status" value="1"/>
</dbReference>
<feature type="binding site" evidence="13">
    <location>
        <position position="130"/>
    </location>
    <ligand>
        <name>Ca(2+)</name>
        <dbReference type="ChEBI" id="CHEBI:29108"/>
        <label>3</label>
    </ligand>
</feature>
<dbReference type="Gene3D" id="3.40.390.10">
    <property type="entry name" value="Collagenase (Catalytic Domain)"/>
    <property type="match status" value="1"/>
</dbReference>
<evidence type="ECO:0000259" key="15">
    <source>
        <dbReference type="SMART" id="SM00235"/>
    </source>
</evidence>
<keyword evidence="11" id="KW-0865">Zymogen</keyword>
<dbReference type="GO" id="GO:0005576">
    <property type="term" value="C:extracellular region"/>
    <property type="evidence" value="ECO:0007669"/>
    <property type="project" value="UniProtKB-SubCell"/>
</dbReference>
<dbReference type="GO" id="GO:0008270">
    <property type="term" value="F:zinc ion binding"/>
    <property type="evidence" value="ECO:0007669"/>
    <property type="project" value="InterPro"/>
</dbReference>
<dbReference type="PRINTS" id="PR00138">
    <property type="entry name" value="MATRIXIN"/>
</dbReference>
<proteinExistence type="inferred from homology"/>
<dbReference type="InParanoid" id="A7T286"/>
<dbReference type="GO" id="GO:0031012">
    <property type="term" value="C:extracellular matrix"/>
    <property type="evidence" value="ECO:0007669"/>
    <property type="project" value="InterPro"/>
</dbReference>
<evidence type="ECO:0000256" key="14">
    <source>
        <dbReference type="PIRSR" id="PIRSR621190-5"/>
    </source>
</evidence>
<dbReference type="InterPro" id="IPR002477">
    <property type="entry name" value="Peptidoglycan-bd-like"/>
</dbReference>
<feature type="binding site" evidence="13">
    <location>
        <position position="189"/>
    </location>
    <ligand>
        <name>Zn(2+)</name>
        <dbReference type="ChEBI" id="CHEBI:29105"/>
        <label>2</label>
        <note>catalytic</note>
    </ligand>
</feature>
<dbReference type="InterPro" id="IPR033739">
    <property type="entry name" value="M10A_MMP"/>
</dbReference>
<evidence type="ECO:0000256" key="3">
    <source>
        <dbReference type="ARBA" id="ARBA00022525"/>
    </source>
</evidence>
<comment type="cofactor">
    <cofactor evidence="13">
        <name>Ca(2+)</name>
        <dbReference type="ChEBI" id="CHEBI:29108"/>
    </cofactor>
    <text evidence="13">Can bind about 5 Ca(2+) ions per subunit.</text>
</comment>
<evidence type="ECO:0000256" key="10">
    <source>
        <dbReference type="ARBA" id="ARBA00023049"/>
    </source>
</evidence>
<dbReference type="PANTHER" id="PTHR10201">
    <property type="entry name" value="MATRIX METALLOPROTEINASE"/>
    <property type="match status" value="1"/>
</dbReference>
<dbReference type="GO" id="GO:0004222">
    <property type="term" value="F:metalloendopeptidase activity"/>
    <property type="evidence" value="ECO:0000318"/>
    <property type="project" value="GO_Central"/>
</dbReference>
<dbReference type="AlphaFoldDB" id="A7T286"/>
<dbReference type="Proteomes" id="UP000001593">
    <property type="component" value="Unassembled WGS sequence"/>
</dbReference>
<evidence type="ECO:0000256" key="5">
    <source>
        <dbReference type="ARBA" id="ARBA00022723"/>
    </source>
</evidence>
<comment type="cofactor">
    <cofactor evidence="13">
        <name>Zn(2+)</name>
        <dbReference type="ChEBI" id="CHEBI:29105"/>
    </cofactor>
    <text evidence="13">Binds 2 Zn(2+) ions per subunit.</text>
</comment>
<dbReference type="eggNOG" id="KOG1565">
    <property type="taxonomic scope" value="Eukaryota"/>
</dbReference>
<feature type="binding site" evidence="13">
    <location>
        <position position="150"/>
    </location>
    <ligand>
        <name>Ca(2+)</name>
        <dbReference type="ChEBI" id="CHEBI:29108"/>
        <label>3</label>
    </ligand>
</feature>
<keyword evidence="4" id="KW-0645">Protease</keyword>